<keyword evidence="13" id="KW-0966">Cell projection</keyword>
<evidence type="ECO:0000256" key="8">
    <source>
        <dbReference type="ARBA" id="ARBA00022989"/>
    </source>
</evidence>
<dbReference type="GO" id="GO:0044781">
    <property type="term" value="P:bacterial-type flagellum organization"/>
    <property type="evidence" value="ECO:0007669"/>
    <property type="project" value="UniProtKB-UniRule"/>
</dbReference>
<evidence type="ECO:0000256" key="9">
    <source>
        <dbReference type="ARBA" id="ARBA00023136"/>
    </source>
</evidence>
<feature type="transmembrane region" description="Helical" evidence="12">
    <location>
        <begin position="20"/>
        <end position="36"/>
    </location>
</feature>
<evidence type="ECO:0000256" key="12">
    <source>
        <dbReference type="RuleBase" id="RU362069"/>
    </source>
</evidence>
<proteinExistence type="inferred from homology"/>
<dbReference type="EMBL" id="RBII01000001">
    <property type="protein sequence ID" value="RKQ72167.1"/>
    <property type="molecule type" value="Genomic_DNA"/>
</dbReference>
<dbReference type="NCBIfam" id="TIGR01103">
    <property type="entry name" value="fliP"/>
    <property type="match status" value="1"/>
</dbReference>
<dbReference type="PRINTS" id="PR00951">
    <property type="entry name" value="FLGBIOSNFLIP"/>
</dbReference>
<keyword evidence="7 12" id="KW-0653">Protein transport</keyword>
<evidence type="ECO:0000256" key="6">
    <source>
        <dbReference type="ARBA" id="ARBA00022795"/>
    </source>
</evidence>
<name>A0A420WMD2_9PROT</name>
<feature type="transmembrane region" description="Helical" evidence="12">
    <location>
        <begin position="222"/>
        <end position="244"/>
    </location>
</feature>
<dbReference type="FunCoup" id="A0A420WMD2">
    <property type="interactions" value="77"/>
</dbReference>
<keyword evidence="4 12" id="KW-1003">Cell membrane</keyword>
<dbReference type="PRINTS" id="PR01302">
    <property type="entry name" value="TYPE3IMPPROT"/>
</dbReference>
<accession>A0A420WMD2</accession>
<protein>
    <recommendedName>
        <fullName evidence="2 12">Flagellar biosynthetic protein FliP</fullName>
    </recommendedName>
</protein>
<sequence>MITVERNNHSFLRRIRPLKGLFVVLGGIILMLYMGIGENAWAQVTDQVPGQTPNLEESLDGLLDRTLPEGEGEAVGLDARVIQLFLIVTVLSLAPGLAMMITCLPFMLIVFSFLRQAMGLQQTPPNMMIMGLAMFLTFFVMEPVFTQSWDDGLSPYMDGMITEQQALDRTLTPFRGFMEARVEPETIERLAATMPDRNYDLSEQTPMPLLITSFMLSEIKRAFQIGFVIFMPFLIIDLIVASILMAMGMMMVPPAVVSLPFKLAFFVMADGWLKITEALLRGYGVT</sequence>
<dbReference type="PANTHER" id="PTHR30587:SF0">
    <property type="entry name" value="FLAGELLAR BIOSYNTHETIC PROTEIN FLIP"/>
    <property type="match status" value="1"/>
</dbReference>
<organism evidence="13 14">
    <name type="scientific">Litorimonas taeanensis</name>
    <dbReference type="NCBI Taxonomy" id="568099"/>
    <lineage>
        <taxon>Bacteria</taxon>
        <taxon>Pseudomonadati</taxon>
        <taxon>Pseudomonadota</taxon>
        <taxon>Alphaproteobacteria</taxon>
        <taxon>Maricaulales</taxon>
        <taxon>Robiginitomaculaceae</taxon>
    </lineage>
</organism>
<feature type="transmembrane region" description="Helical" evidence="12">
    <location>
        <begin position="81"/>
        <end position="114"/>
    </location>
</feature>
<evidence type="ECO:0000256" key="11">
    <source>
        <dbReference type="ARBA" id="ARBA00023225"/>
    </source>
</evidence>
<evidence type="ECO:0000256" key="4">
    <source>
        <dbReference type="ARBA" id="ARBA00022475"/>
    </source>
</evidence>
<evidence type="ECO:0000256" key="3">
    <source>
        <dbReference type="ARBA" id="ARBA00022448"/>
    </source>
</evidence>
<dbReference type="PANTHER" id="PTHR30587">
    <property type="entry name" value="FLAGELLAR BIOSYNTHETIC PROTEIN FLIP"/>
    <property type="match status" value="1"/>
</dbReference>
<comment type="caution">
    <text evidence="13">The sequence shown here is derived from an EMBL/GenBank/DDBJ whole genome shotgun (WGS) entry which is preliminary data.</text>
</comment>
<evidence type="ECO:0000313" key="14">
    <source>
        <dbReference type="Proteomes" id="UP000282211"/>
    </source>
</evidence>
<keyword evidence="8 12" id="KW-1133">Transmembrane helix</keyword>
<comment type="subcellular location">
    <subcellularLocation>
        <location evidence="12">Cell membrane</location>
        <topology evidence="12">Multi-pass membrane protein</topology>
    </subcellularLocation>
    <subcellularLocation>
        <location evidence="12">Bacterial flagellum basal body</location>
    </subcellularLocation>
</comment>
<dbReference type="AlphaFoldDB" id="A0A420WMD2"/>
<dbReference type="RefSeq" id="WP_233345493.1">
    <property type="nucleotide sequence ID" value="NZ_RBII01000001.1"/>
</dbReference>
<keyword evidence="6 12" id="KW-1005">Bacterial flagellum biogenesis</keyword>
<keyword evidence="13" id="KW-0282">Flagellum</keyword>
<evidence type="ECO:0000256" key="10">
    <source>
        <dbReference type="ARBA" id="ARBA00023143"/>
    </source>
</evidence>
<dbReference type="GO" id="GO:0005886">
    <property type="term" value="C:plasma membrane"/>
    <property type="evidence" value="ECO:0007669"/>
    <property type="project" value="UniProtKB-SubCell"/>
</dbReference>
<comment type="function">
    <text evidence="12">Plays a role in the flagellum-specific transport system.</text>
</comment>
<keyword evidence="3 12" id="KW-0813">Transport</keyword>
<dbReference type="InterPro" id="IPR005837">
    <property type="entry name" value="FliP"/>
</dbReference>
<dbReference type="InParanoid" id="A0A420WMD2"/>
<dbReference type="Pfam" id="PF00813">
    <property type="entry name" value="FliP"/>
    <property type="match status" value="1"/>
</dbReference>
<keyword evidence="10" id="KW-0975">Bacterial flagellum</keyword>
<dbReference type="InterPro" id="IPR005838">
    <property type="entry name" value="T3SS_IM_P"/>
</dbReference>
<keyword evidence="14" id="KW-1185">Reference proteome</keyword>
<dbReference type="GO" id="GO:0009425">
    <property type="term" value="C:bacterial-type flagellum basal body"/>
    <property type="evidence" value="ECO:0007669"/>
    <property type="project" value="UniProtKB-SubCell"/>
</dbReference>
<evidence type="ECO:0000256" key="5">
    <source>
        <dbReference type="ARBA" id="ARBA00022692"/>
    </source>
</evidence>
<keyword evidence="9 12" id="KW-0472">Membrane</keyword>
<comment type="similarity">
    <text evidence="1 12">Belongs to the FliP/MopC/SpaP family.</text>
</comment>
<gene>
    <name evidence="12" type="primary">fliP</name>
    <name evidence="13" type="ORF">DES40_1504</name>
</gene>
<keyword evidence="13" id="KW-0969">Cilium</keyword>
<keyword evidence="11 12" id="KW-1006">Bacterial flagellum protein export</keyword>
<keyword evidence="5 12" id="KW-0812">Transmembrane</keyword>
<evidence type="ECO:0000256" key="2">
    <source>
        <dbReference type="ARBA" id="ARBA00021714"/>
    </source>
</evidence>
<dbReference type="Proteomes" id="UP000282211">
    <property type="component" value="Unassembled WGS sequence"/>
</dbReference>
<dbReference type="GO" id="GO:0009306">
    <property type="term" value="P:protein secretion"/>
    <property type="evidence" value="ECO:0007669"/>
    <property type="project" value="UniProtKB-UniRule"/>
</dbReference>
<evidence type="ECO:0000313" key="13">
    <source>
        <dbReference type="EMBL" id="RKQ72167.1"/>
    </source>
</evidence>
<feature type="transmembrane region" description="Helical" evidence="12">
    <location>
        <begin position="126"/>
        <end position="145"/>
    </location>
</feature>
<reference evidence="13 14" key="1">
    <citation type="submission" date="2018-10" db="EMBL/GenBank/DDBJ databases">
        <title>Genomic Encyclopedia of Type Strains, Phase IV (KMG-IV): sequencing the most valuable type-strain genomes for metagenomic binning, comparative biology and taxonomic classification.</title>
        <authorList>
            <person name="Goeker M."/>
        </authorList>
    </citation>
    <scope>NUCLEOTIDE SEQUENCE [LARGE SCALE GENOMIC DNA]</scope>
    <source>
        <strain evidence="13 14">DSM 22008</strain>
    </source>
</reference>
<evidence type="ECO:0000256" key="7">
    <source>
        <dbReference type="ARBA" id="ARBA00022927"/>
    </source>
</evidence>
<evidence type="ECO:0000256" key="1">
    <source>
        <dbReference type="ARBA" id="ARBA00006257"/>
    </source>
</evidence>
<dbReference type="NCBIfam" id="NF009438">
    <property type="entry name" value="PRK12797.1"/>
    <property type="match status" value="1"/>
</dbReference>